<dbReference type="EMBL" id="CP001804">
    <property type="protein sequence ID" value="ACY17497.1"/>
    <property type="molecule type" value="Genomic_DNA"/>
</dbReference>
<reference evidence="5 6" key="1">
    <citation type="journal article" date="2010" name="Stand. Genomic Sci.">
        <title>Complete genome sequence of Haliangium ochraceum type strain (SMP-2).</title>
        <authorList>
            <consortium name="US DOE Joint Genome Institute (JGI-PGF)"/>
            <person name="Ivanova N."/>
            <person name="Daum C."/>
            <person name="Lang E."/>
            <person name="Abt B."/>
            <person name="Kopitz M."/>
            <person name="Saunders E."/>
            <person name="Lapidus A."/>
            <person name="Lucas S."/>
            <person name="Glavina Del Rio T."/>
            <person name="Nolan M."/>
            <person name="Tice H."/>
            <person name="Copeland A."/>
            <person name="Cheng J.F."/>
            <person name="Chen F."/>
            <person name="Bruce D."/>
            <person name="Goodwin L."/>
            <person name="Pitluck S."/>
            <person name="Mavromatis K."/>
            <person name="Pati A."/>
            <person name="Mikhailova N."/>
            <person name="Chen A."/>
            <person name="Palaniappan K."/>
            <person name="Land M."/>
            <person name="Hauser L."/>
            <person name="Chang Y.J."/>
            <person name="Jeffries C.D."/>
            <person name="Detter J.C."/>
            <person name="Brettin T."/>
            <person name="Rohde M."/>
            <person name="Goker M."/>
            <person name="Bristow J."/>
            <person name="Markowitz V."/>
            <person name="Eisen J.A."/>
            <person name="Hugenholtz P."/>
            <person name="Kyrpides N.C."/>
            <person name="Klenk H.P."/>
        </authorList>
    </citation>
    <scope>NUCLEOTIDE SEQUENCE [LARGE SCALE GENOMIC DNA]</scope>
    <source>
        <strain evidence="6">DSM 14365 / CIP 107738 / JCM 11303 / AJ 13395 / SMP-2</strain>
    </source>
</reference>
<dbReference type="AlphaFoldDB" id="D0LVD6"/>
<dbReference type="HOGENOM" id="CLU_021095_10_0_7"/>
<keyword evidence="2" id="KW-0680">Restriction system</keyword>
<keyword evidence="5" id="KW-0540">Nuclease</keyword>
<gene>
    <name evidence="5" type="ordered locus">Hoch_5008</name>
</gene>
<evidence type="ECO:0000256" key="2">
    <source>
        <dbReference type="ARBA" id="ARBA00022747"/>
    </source>
</evidence>
<dbReference type="GO" id="GO:0009307">
    <property type="term" value="P:DNA restriction-modification system"/>
    <property type="evidence" value="ECO:0007669"/>
    <property type="project" value="UniProtKB-KW"/>
</dbReference>
<evidence type="ECO:0000259" key="4">
    <source>
        <dbReference type="Pfam" id="PF01420"/>
    </source>
</evidence>
<dbReference type="SUPFAM" id="SSF116734">
    <property type="entry name" value="DNA methylase specificity domain"/>
    <property type="match status" value="2"/>
</dbReference>
<evidence type="ECO:0000256" key="3">
    <source>
        <dbReference type="ARBA" id="ARBA00023125"/>
    </source>
</evidence>
<dbReference type="Gene3D" id="3.90.220.20">
    <property type="entry name" value="DNA methylase specificity domains"/>
    <property type="match status" value="2"/>
</dbReference>
<keyword evidence="6" id="KW-1185">Reference proteome</keyword>
<organism evidence="5 6">
    <name type="scientific">Haliangium ochraceum (strain DSM 14365 / JCM 11303 / SMP-2)</name>
    <dbReference type="NCBI Taxonomy" id="502025"/>
    <lineage>
        <taxon>Bacteria</taxon>
        <taxon>Pseudomonadati</taxon>
        <taxon>Myxococcota</taxon>
        <taxon>Polyangia</taxon>
        <taxon>Haliangiales</taxon>
        <taxon>Kofleriaceae</taxon>
        <taxon>Haliangium</taxon>
    </lineage>
</organism>
<dbReference type="InterPro" id="IPR000055">
    <property type="entry name" value="Restrct_endonuc_typeI_TRD"/>
</dbReference>
<name>D0LVD6_HALO1</name>
<dbReference type="CDD" id="cd17521">
    <property type="entry name" value="RMtype1_S_Sau13435ORF2165P_TRD2-CR2_like"/>
    <property type="match status" value="1"/>
</dbReference>
<dbReference type="KEGG" id="hoh:Hoch_5008"/>
<keyword evidence="5" id="KW-0255">Endonuclease</keyword>
<keyword evidence="5" id="KW-0378">Hydrolase</keyword>
<evidence type="ECO:0000313" key="5">
    <source>
        <dbReference type="EMBL" id="ACY17497.1"/>
    </source>
</evidence>
<dbReference type="PANTHER" id="PTHR30408:SF12">
    <property type="entry name" value="TYPE I RESTRICTION ENZYME MJAVIII SPECIFICITY SUBUNIT"/>
    <property type="match status" value="1"/>
</dbReference>
<sequence length="465" mass="50382">MSADDGADALEFDSGYALGELLDDLGPWSGKPGAALPEGWRWSSLGALATGKARYGVNLPARPYDAGLPRFVRITDIGDDGRLRDDAPVSLSDPGAADYRLKPGDLAVARSGATVGKSYLYRPEDGVCVPAGYLLCVPLAPSRCEPAFVAQWAQSRGYRAWLRSAVRTAAQPNVNASELATLPVPVPPLEEQREVARVLALGDALLAHSGRIIDKLGLVLAALVRDLLSRGIGEDGRIRDPARHPELFRETPLGLLPRAWSVSEAGELLAALKPAMRSGPFGSELRKSDLVAEGVPLLGIDNVDTDAFVPRYRRFVPPHLFQALGRYAVRPGDVMVTVMGTVGRSCVVPDDIGDALSSKHVWTLSFDPERYLPLLASLQFNYAPWVHAHLTREAQGGTIASIRSSTLRSTLLPVPPLAEQRAIAEVLARTRGRMAAERRLRSVRRRLRDALREDLMTGRVRARPG</sequence>
<dbReference type="InterPro" id="IPR044946">
    <property type="entry name" value="Restrct_endonuc_typeI_TRD_sf"/>
</dbReference>
<dbReference type="Proteomes" id="UP000001880">
    <property type="component" value="Chromosome"/>
</dbReference>
<dbReference type="STRING" id="502025.Hoch_5008"/>
<keyword evidence="3" id="KW-0238">DNA-binding</keyword>
<dbReference type="REBASE" id="22286">
    <property type="entry name" value="S.HocORF5009P"/>
</dbReference>
<dbReference type="GO" id="GO:0004519">
    <property type="term" value="F:endonuclease activity"/>
    <property type="evidence" value="ECO:0007669"/>
    <property type="project" value="UniProtKB-KW"/>
</dbReference>
<protein>
    <submittedName>
        <fullName evidence="5">Restriction endonuclease S subunits-like protein</fullName>
    </submittedName>
</protein>
<dbReference type="RefSeq" id="WP_012830089.1">
    <property type="nucleotide sequence ID" value="NC_013440.1"/>
</dbReference>
<dbReference type="eggNOG" id="COG0732">
    <property type="taxonomic scope" value="Bacteria"/>
</dbReference>
<proteinExistence type="inferred from homology"/>
<evidence type="ECO:0000313" key="6">
    <source>
        <dbReference type="Proteomes" id="UP000001880"/>
    </source>
</evidence>
<comment type="similarity">
    <text evidence="1">Belongs to the type-I restriction system S methylase family.</text>
</comment>
<dbReference type="InterPro" id="IPR052021">
    <property type="entry name" value="Type-I_RS_S_subunit"/>
</dbReference>
<feature type="domain" description="Type I restriction modification DNA specificity" evidence="4">
    <location>
        <begin position="332"/>
        <end position="429"/>
    </location>
</feature>
<dbReference type="OrthoDB" id="5363772at2"/>
<dbReference type="Pfam" id="PF01420">
    <property type="entry name" value="Methylase_S"/>
    <property type="match status" value="1"/>
</dbReference>
<dbReference type="PANTHER" id="PTHR30408">
    <property type="entry name" value="TYPE-1 RESTRICTION ENZYME ECOKI SPECIFICITY PROTEIN"/>
    <property type="match status" value="1"/>
</dbReference>
<accession>D0LVD6</accession>
<evidence type="ECO:0000256" key="1">
    <source>
        <dbReference type="ARBA" id="ARBA00010923"/>
    </source>
</evidence>
<dbReference type="GO" id="GO:0003677">
    <property type="term" value="F:DNA binding"/>
    <property type="evidence" value="ECO:0007669"/>
    <property type="project" value="UniProtKB-KW"/>
</dbReference>